<dbReference type="Proteomes" id="UP001595699">
    <property type="component" value="Unassembled WGS sequence"/>
</dbReference>
<proteinExistence type="predicted"/>
<evidence type="ECO:0000313" key="2">
    <source>
        <dbReference type="Proteomes" id="UP001595699"/>
    </source>
</evidence>
<dbReference type="EMBL" id="JBHRZH010000021">
    <property type="protein sequence ID" value="MFC3763962.1"/>
    <property type="molecule type" value="Genomic_DNA"/>
</dbReference>
<gene>
    <name evidence="1" type="ORF">ACFOUW_24210</name>
</gene>
<reference evidence="2" key="1">
    <citation type="journal article" date="2019" name="Int. J. Syst. Evol. Microbiol.">
        <title>The Global Catalogue of Microorganisms (GCM) 10K type strain sequencing project: providing services to taxonomists for standard genome sequencing and annotation.</title>
        <authorList>
            <consortium name="The Broad Institute Genomics Platform"/>
            <consortium name="The Broad Institute Genome Sequencing Center for Infectious Disease"/>
            <person name="Wu L."/>
            <person name="Ma J."/>
        </authorList>
    </citation>
    <scope>NUCLEOTIDE SEQUENCE [LARGE SCALE GENOMIC DNA]</scope>
    <source>
        <strain evidence="2">CGMCC 4.7241</strain>
    </source>
</reference>
<organism evidence="1 2">
    <name type="scientific">Tenggerimyces flavus</name>
    <dbReference type="NCBI Taxonomy" id="1708749"/>
    <lineage>
        <taxon>Bacteria</taxon>
        <taxon>Bacillati</taxon>
        <taxon>Actinomycetota</taxon>
        <taxon>Actinomycetes</taxon>
        <taxon>Propionibacteriales</taxon>
        <taxon>Nocardioidaceae</taxon>
        <taxon>Tenggerimyces</taxon>
    </lineage>
</organism>
<protein>
    <submittedName>
        <fullName evidence="1">Uncharacterized protein</fullName>
    </submittedName>
</protein>
<accession>A0ABV7YH55</accession>
<name>A0ABV7YH55_9ACTN</name>
<sequence length="285" mass="31114">MGNSDAVDDVLAAFSDHLEHGSPRPALDQLDPRDRQLAEDLMRLMETGQWIDPSASAPSLEALLAGTEFADALPPVALPVEAPVLHRMQDLLTDVDPRVETHIDDRGFLAFGCLDLLAQFHPLDTDDPWLPENALRALFDADSNLDLVALVAVRTDELLTRVVTRYTVDRTISTAAHHPVSLVPAVLPLAVAGRAIIEESAPEWGEFGLDHAAPDLVDVGTLELEVATRVLAEEAKRRYQGDKAVAYRSLVGNERRLVELLTTATRPGQPVDLAAEVDHFIRQVA</sequence>
<keyword evidence="2" id="KW-1185">Reference proteome</keyword>
<dbReference type="RefSeq" id="WP_205120852.1">
    <property type="nucleotide sequence ID" value="NZ_JAFBCM010000001.1"/>
</dbReference>
<comment type="caution">
    <text evidence="1">The sequence shown here is derived from an EMBL/GenBank/DDBJ whole genome shotgun (WGS) entry which is preliminary data.</text>
</comment>
<evidence type="ECO:0000313" key="1">
    <source>
        <dbReference type="EMBL" id="MFC3763962.1"/>
    </source>
</evidence>